<dbReference type="InterPro" id="IPR050766">
    <property type="entry name" value="Bact_Lucif_Oxidored"/>
</dbReference>
<dbReference type="Gene3D" id="3.20.20.30">
    <property type="entry name" value="Luciferase-like domain"/>
    <property type="match status" value="1"/>
</dbReference>
<dbReference type="Proteomes" id="UP000238042">
    <property type="component" value="Unassembled WGS sequence"/>
</dbReference>
<dbReference type="OrthoDB" id="9780518at2"/>
<dbReference type="NCBIfam" id="TIGR03558">
    <property type="entry name" value="oxido_grp_1"/>
    <property type="match status" value="1"/>
</dbReference>
<organism evidence="3 4">
    <name type="scientific">Apibacter adventoris</name>
    <dbReference type="NCBI Taxonomy" id="1679466"/>
    <lineage>
        <taxon>Bacteria</taxon>
        <taxon>Pseudomonadati</taxon>
        <taxon>Bacteroidota</taxon>
        <taxon>Flavobacteriia</taxon>
        <taxon>Flavobacteriales</taxon>
        <taxon>Weeksellaceae</taxon>
        <taxon>Apibacter</taxon>
    </lineage>
</organism>
<dbReference type="GO" id="GO:0005829">
    <property type="term" value="C:cytosol"/>
    <property type="evidence" value="ECO:0007669"/>
    <property type="project" value="TreeGrafter"/>
</dbReference>
<evidence type="ECO:0000313" key="3">
    <source>
        <dbReference type="EMBL" id="PQL91788.1"/>
    </source>
</evidence>
<evidence type="ECO:0000256" key="1">
    <source>
        <dbReference type="ARBA" id="ARBA00007789"/>
    </source>
</evidence>
<gene>
    <name evidence="3" type="ORF">C4S77_08285</name>
</gene>
<comment type="caution">
    <text evidence="3">The sequence shown here is derived from an EMBL/GenBank/DDBJ whole genome shotgun (WGS) entry which is preliminary data.</text>
</comment>
<dbReference type="InterPro" id="IPR036661">
    <property type="entry name" value="Luciferase-like_sf"/>
</dbReference>
<proteinExistence type="predicted"/>
<feature type="domain" description="Luciferase-like" evidence="2">
    <location>
        <begin position="18"/>
        <end position="296"/>
    </location>
</feature>
<accession>A0A2S8AB08</accession>
<dbReference type="PANTHER" id="PTHR30137">
    <property type="entry name" value="LUCIFERASE-LIKE MONOOXYGENASE"/>
    <property type="match status" value="1"/>
</dbReference>
<dbReference type="GO" id="GO:0016705">
    <property type="term" value="F:oxidoreductase activity, acting on paired donors, with incorporation or reduction of molecular oxygen"/>
    <property type="evidence" value="ECO:0007669"/>
    <property type="project" value="InterPro"/>
</dbReference>
<sequence>MNNSQLKLSILDQVYIRKNSTSTEALKETTDLAIFADQLGYTRFWVSEHHNFPSLASPAPEILIAHLADHTQNIRVGSGGIMLPNHSTLKMAENFKLLVSLFPGRIDMGIGRAPGTDRFTASLLNPSNTFSEQNFIEQLYHLEAFFQNIKKEGTLFEKVQAIPITHNIPELWLLSSSGESAMFAAHFGMKLSFAHFINGNGGEKAIKSYKEQFRPSQNLSNAKANVAIFAFCSEDEKAIHRNEAIMDFRFIQLERKNGNFNAVTYNDIKNEIYSSYEKERIMANRKRMIFGTPKKMKNDIEKLASDYGLEEIMLITYAENKEERFNSYKLLADIFFNNKRN</sequence>
<dbReference type="AlphaFoldDB" id="A0A2S8AB08"/>
<dbReference type="Pfam" id="PF00296">
    <property type="entry name" value="Bac_luciferase"/>
    <property type="match status" value="1"/>
</dbReference>
<evidence type="ECO:0000313" key="4">
    <source>
        <dbReference type="Proteomes" id="UP000238042"/>
    </source>
</evidence>
<name>A0A2S8AB08_9FLAO</name>
<dbReference type="InterPro" id="IPR011251">
    <property type="entry name" value="Luciferase-like_dom"/>
</dbReference>
<dbReference type="PANTHER" id="PTHR30137:SF20">
    <property type="entry name" value="N-ACETYL-S-ALKYLCYSTEINE MONOOXYGENASE"/>
    <property type="match status" value="1"/>
</dbReference>
<dbReference type="SUPFAM" id="SSF51679">
    <property type="entry name" value="Bacterial luciferase-like"/>
    <property type="match status" value="1"/>
</dbReference>
<reference evidence="3 4" key="1">
    <citation type="submission" date="2018-02" db="EMBL/GenBank/DDBJ databases">
        <title>Genome sequences of Apibacter spp., gut symbionts of Asian honey bees.</title>
        <authorList>
            <person name="Kwong W.K."/>
            <person name="Steele M.I."/>
            <person name="Moran N.A."/>
        </authorList>
    </citation>
    <scope>NUCLEOTIDE SEQUENCE [LARGE SCALE GENOMIC DNA]</scope>
    <source>
        <strain evidence="4">wkB301</strain>
    </source>
</reference>
<keyword evidence="4" id="KW-1185">Reference proteome</keyword>
<comment type="similarity">
    <text evidence="1">To bacterial alkanal monooxygenase alpha and beta chains.</text>
</comment>
<evidence type="ECO:0000259" key="2">
    <source>
        <dbReference type="Pfam" id="PF00296"/>
    </source>
</evidence>
<dbReference type="InterPro" id="IPR019949">
    <property type="entry name" value="CmoO-like"/>
</dbReference>
<protein>
    <submittedName>
        <fullName evidence="3">LLM class flavin-dependent oxidoreductase</fullName>
    </submittedName>
</protein>
<dbReference type="EMBL" id="PSZM01000040">
    <property type="protein sequence ID" value="PQL91788.1"/>
    <property type="molecule type" value="Genomic_DNA"/>
</dbReference>
<dbReference type="RefSeq" id="WP_105247144.1">
    <property type="nucleotide sequence ID" value="NZ_PSZM01000040.1"/>
</dbReference>